<feature type="non-terminal residue" evidence="1">
    <location>
        <position position="17"/>
    </location>
</feature>
<accession>A0A8X6PEN3</accession>
<proteinExistence type="predicted"/>
<dbReference type="AlphaFoldDB" id="A0A8X6PEN3"/>
<sequence length="17" mass="2046">MNLEITILNHRLQHNLS</sequence>
<gene>
    <name evidence="1" type="ORF">NPIL_72981</name>
</gene>
<dbReference type="Proteomes" id="UP000887013">
    <property type="component" value="Unassembled WGS sequence"/>
</dbReference>
<evidence type="ECO:0000313" key="1">
    <source>
        <dbReference type="EMBL" id="GFT66753.1"/>
    </source>
</evidence>
<evidence type="ECO:0000313" key="2">
    <source>
        <dbReference type="Proteomes" id="UP000887013"/>
    </source>
</evidence>
<organism evidence="1 2">
    <name type="scientific">Nephila pilipes</name>
    <name type="common">Giant wood spider</name>
    <name type="synonym">Nephila maculata</name>
    <dbReference type="NCBI Taxonomy" id="299642"/>
    <lineage>
        <taxon>Eukaryota</taxon>
        <taxon>Metazoa</taxon>
        <taxon>Ecdysozoa</taxon>
        <taxon>Arthropoda</taxon>
        <taxon>Chelicerata</taxon>
        <taxon>Arachnida</taxon>
        <taxon>Araneae</taxon>
        <taxon>Araneomorphae</taxon>
        <taxon>Entelegynae</taxon>
        <taxon>Araneoidea</taxon>
        <taxon>Nephilidae</taxon>
        <taxon>Nephila</taxon>
    </lineage>
</organism>
<protein>
    <submittedName>
        <fullName evidence="1">Uncharacterized protein</fullName>
    </submittedName>
</protein>
<keyword evidence="2" id="KW-1185">Reference proteome</keyword>
<name>A0A8X6PEN3_NEPPI</name>
<dbReference type="OrthoDB" id="6437402at2759"/>
<reference evidence="1" key="1">
    <citation type="submission" date="2020-08" db="EMBL/GenBank/DDBJ databases">
        <title>Multicomponent nature underlies the extraordinary mechanical properties of spider dragline silk.</title>
        <authorList>
            <person name="Kono N."/>
            <person name="Nakamura H."/>
            <person name="Mori M."/>
            <person name="Yoshida Y."/>
            <person name="Ohtoshi R."/>
            <person name="Malay A.D."/>
            <person name="Moran D.A.P."/>
            <person name="Tomita M."/>
            <person name="Numata K."/>
            <person name="Arakawa K."/>
        </authorList>
    </citation>
    <scope>NUCLEOTIDE SEQUENCE</scope>
</reference>
<dbReference type="EMBL" id="BMAW01020181">
    <property type="protein sequence ID" value="GFT66753.1"/>
    <property type="molecule type" value="Genomic_DNA"/>
</dbReference>
<comment type="caution">
    <text evidence="1">The sequence shown here is derived from an EMBL/GenBank/DDBJ whole genome shotgun (WGS) entry which is preliminary data.</text>
</comment>